<dbReference type="PANTHER" id="PTHR47487:SF8">
    <property type="entry name" value="OS08G0270900 PROTEIN"/>
    <property type="match status" value="1"/>
</dbReference>
<protein>
    <recommendedName>
        <fullName evidence="2">C2H2-type domain-containing protein</fullName>
    </recommendedName>
</protein>
<dbReference type="AlphaFoldDB" id="A0A565BCQ2"/>
<sequence length="339" mass="38247">MEFRYRAVDGDRPSTATVTASSQPSNPTFSFFSTRPMLGCNITGSSEEDHVRETIQREIEKEQIRQEITVAETLRRRELIAEVMQEMAVEREMAIRRVAETMGRNQRNNNLYRQNCTYRDHVMYTFPNYSLLTSPMMQMPETTPVLESNKDKLIVLNRADPVGAKRKAEDTQNGIERAKRSVGLDRESHFLGVEKKIMETVSSNLPCLGELGSGKQQQVESKSKTKFRFWCDVCSVGAFTQTVMRDHELGKKHIAAIKQQNKPHETASASISFITAPASATAPPQTKAITEHQTADVQDREVAAKETGKKTEGGIYGCFKEKVGFEARGSLTFVYFLQF</sequence>
<organism evidence="3 4">
    <name type="scientific">Arabis nemorensis</name>
    <dbReference type="NCBI Taxonomy" id="586526"/>
    <lineage>
        <taxon>Eukaryota</taxon>
        <taxon>Viridiplantae</taxon>
        <taxon>Streptophyta</taxon>
        <taxon>Embryophyta</taxon>
        <taxon>Tracheophyta</taxon>
        <taxon>Spermatophyta</taxon>
        <taxon>Magnoliopsida</taxon>
        <taxon>eudicotyledons</taxon>
        <taxon>Gunneridae</taxon>
        <taxon>Pentapetalae</taxon>
        <taxon>rosids</taxon>
        <taxon>malvids</taxon>
        <taxon>Brassicales</taxon>
        <taxon>Brassicaceae</taxon>
        <taxon>Arabideae</taxon>
        <taxon>Arabis</taxon>
    </lineage>
</organism>
<name>A0A565BCQ2_9BRAS</name>
<comment type="caution">
    <text evidence="3">The sequence shown here is derived from an EMBL/GenBank/DDBJ whole genome shotgun (WGS) entry which is preliminary data.</text>
</comment>
<accession>A0A565BCQ2</accession>
<keyword evidence="4" id="KW-1185">Reference proteome</keyword>
<feature type="domain" description="C2H2-type" evidence="2">
    <location>
        <begin position="229"/>
        <end position="253"/>
    </location>
</feature>
<feature type="compositionally biased region" description="Polar residues" evidence="1">
    <location>
        <begin position="14"/>
        <end position="26"/>
    </location>
</feature>
<feature type="compositionally biased region" description="Basic and acidic residues" evidence="1">
    <location>
        <begin position="1"/>
        <end position="12"/>
    </location>
</feature>
<dbReference type="Pfam" id="PF12874">
    <property type="entry name" value="zf-met"/>
    <property type="match status" value="1"/>
</dbReference>
<evidence type="ECO:0000256" key="1">
    <source>
        <dbReference type="SAM" id="MobiDB-lite"/>
    </source>
</evidence>
<evidence type="ECO:0000259" key="2">
    <source>
        <dbReference type="Pfam" id="PF12874"/>
    </source>
</evidence>
<feature type="region of interest" description="Disordered" evidence="1">
    <location>
        <begin position="1"/>
        <end position="26"/>
    </location>
</feature>
<proteinExistence type="predicted"/>
<dbReference type="InterPro" id="IPR013087">
    <property type="entry name" value="Znf_C2H2_type"/>
</dbReference>
<gene>
    <name evidence="3" type="ORF">ANE_LOCUS9824</name>
</gene>
<dbReference type="InterPro" id="IPR036236">
    <property type="entry name" value="Znf_C2H2_sf"/>
</dbReference>
<dbReference type="Gene3D" id="3.30.160.60">
    <property type="entry name" value="Classic Zinc Finger"/>
    <property type="match status" value="1"/>
</dbReference>
<evidence type="ECO:0000313" key="3">
    <source>
        <dbReference type="EMBL" id="VVA99379.1"/>
    </source>
</evidence>
<evidence type="ECO:0000313" key="4">
    <source>
        <dbReference type="Proteomes" id="UP000489600"/>
    </source>
</evidence>
<dbReference type="EMBL" id="CABITT030000003">
    <property type="protein sequence ID" value="VVA99379.1"/>
    <property type="molecule type" value="Genomic_DNA"/>
</dbReference>
<dbReference type="SUPFAM" id="SSF57667">
    <property type="entry name" value="beta-beta-alpha zinc fingers"/>
    <property type="match status" value="1"/>
</dbReference>
<dbReference type="Proteomes" id="UP000489600">
    <property type="component" value="Unassembled WGS sequence"/>
</dbReference>
<dbReference type="OrthoDB" id="10009287at2759"/>
<reference evidence="3" key="1">
    <citation type="submission" date="2019-07" db="EMBL/GenBank/DDBJ databases">
        <authorList>
            <person name="Dittberner H."/>
        </authorList>
    </citation>
    <scope>NUCLEOTIDE SEQUENCE [LARGE SCALE GENOMIC DNA]</scope>
</reference>
<dbReference type="PANTHER" id="PTHR47487">
    <property type="entry name" value="OS06G0651300 PROTEIN-RELATED"/>
    <property type="match status" value="1"/>
</dbReference>